<dbReference type="EMBL" id="MU853350">
    <property type="protein sequence ID" value="KAK4110487.1"/>
    <property type="molecule type" value="Genomic_DNA"/>
</dbReference>
<evidence type="ECO:0000313" key="2">
    <source>
        <dbReference type="EMBL" id="KAK4110487.1"/>
    </source>
</evidence>
<dbReference type="GeneID" id="89942076"/>
<accession>A0AAN6TAW4</accession>
<gene>
    <name evidence="2" type="ORF">N656DRAFT_800002</name>
</gene>
<protein>
    <submittedName>
        <fullName evidence="2">Uncharacterized protein</fullName>
    </submittedName>
</protein>
<evidence type="ECO:0000313" key="3">
    <source>
        <dbReference type="Proteomes" id="UP001302812"/>
    </source>
</evidence>
<evidence type="ECO:0000256" key="1">
    <source>
        <dbReference type="SAM" id="MobiDB-lite"/>
    </source>
</evidence>
<reference evidence="2" key="2">
    <citation type="submission" date="2023-05" db="EMBL/GenBank/DDBJ databases">
        <authorList>
            <consortium name="Lawrence Berkeley National Laboratory"/>
            <person name="Steindorff A."/>
            <person name="Hensen N."/>
            <person name="Bonometti L."/>
            <person name="Westerberg I."/>
            <person name="Brannstrom I.O."/>
            <person name="Guillou S."/>
            <person name="Cros-Aarteil S."/>
            <person name="Calhoun S."/>
            <person name="Haridas S."/>
            <person name="Kuo A."/>
            <person name="Mondo S."/>
            <person name="Pangilinan J."/>
            <person name="Riley R."/>
            <person name="Labutti K."/>
            <person name="Andreopoulos B."/>
            <person name="Lipzen A."/>
            <person name="Chen C."/>
            <person name="Yanf M."/>
            <person name="Daum C."/>
            <person name="Ng V."/>
            <person name="Clum A."/>
            <person name="Ohm R."/>
            <person name="Martin F."/>
            <person name="Silar P."/>
            <person name="Natvig D."/>
            <person name="Lalanne C."/>
            <person name="Gautier V."/>
            <person name="Ament-Velasquez S.L."/>
            <person name="Kruys A."/>
            <person name="Hutchinson M.I."/>
            <person name="Powell A.J."/>
            <person name="Barry K."/>
            <person name="Miller A.N."/>
            <person name="Grigoriev I.V."/>
            <person name="Debuchy R."/>
            <person name="Gladieux P."/>
            <person name="Thoren M.H."/>
            <person name="Johannesson H."/>
        </authorList>
    </citation>
    <scope>NUCLEOTIDE SEQUENCE</scope>
    <source>
        <strain evidence="2">CBS 508.74</strain>
    </source>
</reference>
<comment type="caution">
    <text evidence="2">The sequence shown here is derived from an EMBL/GenBank/DDBJ whole genome shotgun (WGS) entry which is preliminary data.</text>
</comment>
<keyword evidence="3" id="KW-1185">Reference proteome</keyword>
<reference evidence="2" key="1">
    <citation type="journal article" date="2023" name="Mol. Phylogenet. Evol.">
        <title>Genome-scale phylogeny and comparative genomics of the fungal order Sordariales.</title>
        <authorList>
            <person name="Hensen N."/>
            <person name="Bonometti L."/>
            <person name="Westerberg I."/>
            <person name="Brannstrom I.O."/>
            <person name="Guillou S."/>
            <person name="Cros-Aarteil S."/>
            <person name="Calhoun S."/>
            <person name="Haridas S."/>
            <person name="Kuo A."/>
            <person name="Mondo S."/>
            <person name="Pangilinan J."/>
            <person name="Riley R."/>
            <person name="LaButti K."/>
            <person name="Andreopoulos B."/>
            <person name="Lipzen A."/>
            <person name="Chen C."/>
            <person name="Yan M."/>
            <person name="Daum C."/>
            <person name="Ng V."/>
            <person name="Clum A."/>
            <person name="Steindorff A."/>
            <person name="Ohm R.A."/>
            <person name="Martin F."/>
            <person name="Silar P."/>
            <person name="Natvig D.O."/>
            <person name="Lalanne C."/>
            <person name="Gautier V."/>
            <person name="Ament-Velasquez S.L."/>
            <person name="Kruys A."/>
            <person name="Hutchinson M.I."/>
            <person name="Powell A.J."/>
            <person name="Barry K."/>
            <person name="Miller A.N."/>
            <person name="Grigoriev I.V."/>
            <person name="Debuchy R."/>
            <person name="Gladieux P."/>
            <person name="Hiltunen Thoren M."/>
            <person name="Johannesson H."/>
        </authorList>
    </citation>
    <scope>NUCLEOTIDE SEQUENCE</scope>
    <source>
        <strain evidence="2">CBS 508.74</strain>
    </source>
</reference>
<dbReference type="Proteomes" id="UP001302812">
    <property type="component" value="Unassembled WGS sequence"/>
</dbReference>
<dbReference type="RefSeq" id="XP_064668057.1">
    <property type="nucleotide sequence ID" value="XM_064817951.1"/>
</dbReference>
<feature type="region of interest" description="Disordered" evidence="1">
    <location>
        <begin position="1"/>
        <end position="100"/>
    </location>
</feature>
<dbReference type="AlphaFoldDB" id="A0AAN6TAW4"/>
<name>A0AAN6TAW4_9PEZI</name>
<proteinExistence type="predicted"/>
<feature type="compositionally biased region" description="Polar residues" evidence="1">
    <location>
        <begin position="31"/>
        <end position="43"/>
    </location>
</feature>
<sequence>MDRKRNLSLGARFSGKARTLSQDEQPPFYTKSDTTPAPSTSSQDSKKLEAHGGNEGVVGQRSYYPRERDTMNRGKKGLVTGGRESGHHRIRVPPESYSYY</sequence>
<organism evidence="2 3">
    <name type="scientific">Canariomyces notabilis</name>
    <dbReference type="NCBI Taxonomy" id="2074819"/>
    <lineage>
        <taxon>Eukaryota</taxon>
        <taxon>Fungi</taxon>
        <taxon>Dikarya</taxon>
        <taxon>Ascomycota</taxon>
        <taxon>Pezizomycotina</taxon>
        <taxon>Sordariomycetes</taxon>
        <taxon>Sordariomycetidae</taxon>
        <taxon>Sordariales</taxon>
        <taxon>Chaetomiaceae</taxon>
        <taxon>Canariomyces</taxon>
    </lineage>
</organism>